<evidence type="ECO:0000313" key="4">
    <source>
        <dbReference type="Proteomes" id="UP000298390"/>
    </source>
</evidence>
<feature type="region of interest" description="Disordered" evidence="1">
    <location>
        <begin position="333"/>
        <end position="356"/>
    </location>
</feature>
<gene>
    <name evidence="3" type="ORF">EVJ58_g2812</name>
</gene>
<dbReference type="SUPFAM" id="SSF48371">
    <property type="entry name" value="ARM repeat"/>
    <property type="match status" value="1"/>
</dbReference>
<feature type="region of interest" description="Disordered" evidence="1">
    <location>
        <begin position="13"/>
        <end position="68"/>
    </location>
</feature>
<evidence type="ECO:0000256" key="1">
    <source>
        <dbReference type="SAM" id="MobiDB-lite"/>
    </source>
</evidence>
<feature type="compositionally biased region" description="Polar residues" evidence="1">
    <location>
        <begin position="338"/>
        <end position="350"/>
    </location>
</feature>
<feature type="compositionally biased region" description="Polar residues" evidence="1">
    <location>
        <begin position="130"/>
        <end position="147"/>
    </location>
</feature>
<dbReference type="AlphaFoldDB" id="A0A4Y9YNJ0"/>
<feature type="region of interest" description="Disordered" evidence="1">
    <location>
        <begin position="110"/>
        <end position="166"/>
    </location>
</feature>
<feature type="domain" description="Formin GTPase-binding" evidence="2">
    <location>
        <begin position="58"/>
        <end position="326"/>
    </location>
</feature>
<dbReference type="InterPro" id="IPR016024">
    <property type="entry name" value="ARM-type_fold"/>
</dbReference>
<comment type="caution">
    <text evidence="3">The sequence shown here is derived from an EMBL/GenBank/DDBJ whole genome shotgun (WGS) entry which is preliminary data.</text>
</comment>
<evidence type="ECO:0000259" key="2">
    <source>
        <dbReference type="SMART" id="SM01140"/>
    </source>
</evidence>
<feature type="region of interest" description="Disordered" evidence="1">
    <location>
        <begin position="598"/>
        <end position="642"/>
    </location>
</feature>
<dbReference type="Proteomes" id="UP000298390">
    <property type="component" value="Unassembled WGS sequence"/>
</dbReference>
<proteinExistence type="predicted"/>
<name>A0A4Y9YNJ0_9APHY</name>
<organism evidence="3 4">
    <name type="scientific">Rhodofomes roseus</name>
    <dbReference type="NCBI Taxonomy" id="34475"/>
    <lineage>
        <taxon>Eukaryota</taxon>
        <taxon>Fungi</taxon>
        <taxon>Dikarya</taxon>
        <taxon>Basidiomycota</taxon>
        <taxon>Agaricomycotina</taxon>
        <taxon>Agaricomycetes</taxon>
        <taxon>Polyporales</taxon>
        <taxon>Rhodofomes</taxon>
    </lineage>
</organism>
<dbReference type="InterPro" id="IPR010473">
    <property type="entry name" value="GTPase-bd"/>
</dbReference>
<dbReference type="SMART" id="SM01140">
    <property type="entry name" value="Drf_GBD"/>
    <property type="match status" value="1"/>
</dbReference>
<dbReference type="InterPro" id="IPR011989">
    <property type="entry name" value="ARM-like"/>
</dbReference>
<dbReference type="Pfam" id="PF06371">
    <property type="entry name" value="Drf_GBD"/>
    <property type="match status" value="1"/>
</dbReference>
<protein>
    <recommendedName>
        <fullName evidence="2">Formin GTPase-binding domain-containing protein</fullName>
    </recommendedName>
</protein>
<evidence type="ECO:0000313" key="3">
    <source>
        <dbReference type="EMBL" id="TFY64166.1"/>
    </source>
</evidence>
<dbReference type="GO" id="GO:0031267">
    <property type="term" value="F:small GTPase binding"/>
    <property type="evidence" value="ECO:0007669"/>
    <property type="project" value="InterPro"/>
</dbReference>
<dbReference type="EMBL" id="SEKV01000107">
    <property type="protein sequence ID" value="TFY64166.1"/>
    <property type="molecule type" value="Genomic_DNA"/>
</dbReference>
<feature type="compositionally biased region" description="Polar residues" evidence="1">
    <location>
        <begin position="608"/>
        <end position="623"/>
    </location>
</feature>
<sequence>MFKSILPSRRVPATDFQMVTPPFDSVPNGKENYPELSASDELKPSRVEKSKKRKGKEQAQGSDSYATTHAFEKLLDELQVPDNMREKLATMDAGVKAAFVKSSKDLAIMSSKPAEPPMTPRGVRKARSIESISSPQPTQNASQSKYNLSKVPDRPRFMNTNTHNRGVSFDANRQTMVFHEKPAPAPKPAKEKRSKNAMAPAKLQKLLSKAQATHLDIEVAKKLRLHLRNEPASWTQEFIQEGGYTTMLTRLHEILTVEWREEQHDDQLLHELLRCFKALMTSAVGCAALRSCCPAPYTQIVTVLYSDKRPGDVATRHLMIELLLSLYELYPSSSLPSTGNPSRGSPTSPYGHNRTRSVPWESEASATLSTGLIVLPPPHSSVCSLVKSLLLTPAPRPAEDDSVPVQPHFFIEKIHRPRVYKAYLEEMSNLCRDFFWIYCHPANKIWNLDETDEEKAERPRAPSGMSGGVEYEAMCYMVGVAFPWRVVVMPNVCFVGQSTHLKFLNAYCRAAEELHYPPQHPLSAYQFHRDLFASGMDRIIMMARRASTAYYPILHLEIARYIRWATRSGIEIPWGISRLMGEPPVLYLLMKPKPAAEAKEPSVAPSPGKTNKGSSSVPSSPTKAGNHYTTERSHAAPPGQGLRRITPMFGF</sequence>
<dbReference type="GO" id="GO:0003779">
    <property type="term" value="F:actin binding"/>
    <property type="evidence" value="ECO:0007669"/>
    <property type="project" value="InterPro"/>
</dbReference>
<accession>A0A4Y9YNJ0</accession>
<reference evidence="3 4" key="1">
    <citation type="submission" date="2019-01" db="EMBL/GenBank/DDBJ databases">
        <title>Genome sequencing of the rare red list fungi Fomitopsis rosea.</title>
        <authorList>
            <person name="Buettner E."/>
            <person name="Kellner H."/>
        </authorList>
    </citation>
    <scope>NUCLEOTIDE SEQUENCE [LARGE SCALE GENOMIC DNA]</scope>
    <source>
        <strain evidence="3 4">DSM 105464</strain>
    </source>
</reference>
<dbReference type="Gene3D" id="1.25.10.10">
    <property type="entry name" value="Leucine-rich Repeat Variant"/>
    <property type="match status" value="1"/>
</dbReference>
<dbReference type="GO" id="GO:0030036">
    <property type="term" value="P:actin cytoskeleton organization"/>
    <property type="evidence" value="ECO:0007669"/>
    <property type="project" value="InterPro"/>
</dbReference>